<dbReference type="AlphaFoldDB" id="A0A969PTH6"/>
<dbReference type="SUPFAM" id="SSF53187">
    <property type="entry name" value="Zn-dependent exopeptidases"/>
    <property type="match status" value="1"/>
</dbReference>
<keyword evidence="3" id="KW-0645">Protease</keyword>
<dbReference type="Proteomes" id="UP000752012">
    <property type="component" value="Unassembled WGS sequence"/>
</dbReference>
<keyword evidence="3" id="KW-0031">Aminopeptidase</keyword>
<dbReference type="GO" id="GO:0004181">
    <property type="term" value="F:metallocarboxypeptidase activity"/>
    <property type="evidence" value="ECO:0007669"/>
    <property type="project" value="InterPro"/>
</dbReference>
<dbReference type="GO" id="GO:0004177">
    <property type="term" value="F:aminopeptidase activity"/>
    <property type="evidence" value="ECO:0007669"/>
    <property type="project" value="UniProtKB-KW"/>
</dbReference>
<evidence type="ECO:0000313" key="3">
    <source>
        <dbReference type="EMBL" id="NJP39210.1"/>
    </source>
</evidence>
<keyword evidence="4" id="KW-1185">Reference proteome</keyword>
<keyword evidence="3" id="KW-0378">Hydrolase</keyword>
<comment type="caution">
    <text evidence="3">The sequence shown here is derived from an EMBL/GenBank/DDBJ whole genome shotgun (WGS) entry which is preliminary data.</text>
</comment>
<keyword evidence="1" id="KW-0732">Signal</keyword>
<feature type="chain" id="PRO_5038525175" evidence="1">
    <location>
        <begin position="20"/>
        <end position="1046"/>
    </location>
</feature>
<dbReference type="GO" id="GO:0008270">
    <property type="term" value="F:zinc ion binding"/>
    <property type="evidence" value="ECO:0007669"/>
    <property type="project" value="InterPro"/>
</dbReference>
<evidence type="ECO:0000313" key="4">
    <source>
        <dbReference type="Proteomes" id="UP000752012"/>
    </source>
</evidence>
<dbReference type="CDD" id="cd06244">
    <property type="entry name" value="M14-like"/>
    <property type="match status" value="1"/>
</dbReference>
<dbReference type="InterPro" id="IPR000834">
    <property type="entry name" value="Peptidase_M14"/>
</dbReference>
<dbReference type="RefSeq" id="WP_168009417.1">
    <property type="nucleotide sequence ID" value="NZ_JAATHJ010000042.1"/>
</dbReference>
<protein>
    <submittedName>
        <fullName evidence="3">X-prolyl-dipeptidyl aminopeptidase</fullName>
    </submittedName>
</protein>
<organism evidence="3 4">
    <name type="scientific">Alkalicoccus luteus</name>
    <dbReference type="NCBI Taxonomy" id="1237094"/>
    <lineage>
        <taxon>Bacteria</taxon>
        <taxon>Bacillati</taxon>
        <taxon>Bacillota</taxon>
        <taxon>Bacilli</taxon>
        <taxon>Bacillales</taxon>
        <taxon>Bacillaceae</taxon>
        <taxon>Alkalicoccus</taxon>
    </lineage>
</organism>
<feature type="signal peptide" evidence="1">
    <location>
        <begin position="1"/>
        <end position="19"/>
    </location>
</feature>
<dbReference type="GO" id="GO:0006508">
    <property type="term" value="P:proteolysis"/>
    <property type="evidence" value="ECO:0007669"/>
    <property type="project" value="InterPro"/>
</dbReference>
<accession>A0A969PTH6</accession>
<dbReference type="EMBL" id="JAATHJ010000042">
    <property type="protein sequence ID" value="NJP39210.1"/>
    <property type="molecule type" value="Genomic_DNA"/>
</dbReference>
<proteinExistence type="predicted"/>
<name>A0A969PTH6_9BACI</name>
<sequence length="1046" mass="114962">MRKTAGLLSVLLLGSIFFAQQDEASADTELQTNIDTVSLTEERTVEVSADLGSDVDLDSVEFTFGGRALEEWRQHTGGTSYNGSSFIQVKEGPYLDDDGLVRAEIEFGLLYGTDNLAPRNIRTQYQQFINDYELAMTDTQSGASAETTLRYNVYDEFLFYDELKPAIDDVLNQASDSGRYVQYEKVGESVEGRDIHFAVVAKDEAAVDRYFDETLPQALNDPAALKDAIASGEAGDYQVPVWFNNIHPDEVEGVDAQIELFRDFALEEDITFMNTDDSEEFEVTMNVDEALDDVIMLYMFTSNPDGRAYNTRGNAEGFDLNRDNAYQTQVETQAVNELVSEWTPLSFIDIHGYVNGFLIEPATPPHNPNFEYDLLIDNMLEQAHALGRGGISNSNLISYFIPKLDWEDGWDDMTPSYTAMYGMLHGAYSHTVEAPTLSQDSYRAMVGSSLGAIDYVLENKDELYADQLSIFERGVNNEDDRSVDEHFVNAAGESIGRVRDGNDNFFPDYYVIPADESAQKNVLEAYNMADYLLRNSIDVEQLTADTEIDGVTYPEGSFVVPMNQAKRGLANAMLYEGDDVSDWNAMYDPIVINFPALRGFDITEVRDEGALDGLTEQVEEVAVPSGSITGNPPRQILHNNTNDAVRIVNELLADGKTVEMFTDSRGNASEGDYLVETADLREFADEYYFNTEPYGNGRNAGMIELSQQQVAATGSDQLDFSLRQLGFELTDADDADVIVSDSGSFDPELAAGKSFIGIGVQALNSVRSNAGLPGFNFDFTRANHEGLFEAELADHPVNAGYESEELMYTTTGSWITDVPEEADVLATFADSDDFYQAGWWPGNNNAQGQFMSFTAETDDTTFTLFANSLAFRAHTEHSYRMLANSIYQSGTTESERSHPGRGQTAQVEVEGADAAIQSNKPAGNVSARALEQAAEGSAVSRLAAETRLGSEGASVTFDTAGVQALADANPDAVLDVTAEGVSHAVSVQELPLEELDSAGTITIELTVETETISQREEEDRIETITTVTVSADDEDILSYPVLSTDE</sequence>
<gene>
    <name evidence="3" type="ORF">HCN83_16695</name>
</gene>
<evidence type="ECO:0000256" key="1">
    <source>
        <dbReference type="SAM" id="SignalP"/>
    </source>
</evidence>
<feature type="domain" description="Peptidase M14" evidence="2">
    <location>
        <begin position="177"/>
        <end position="351"/>
    </location>
</feature>
<evidence type="ECO:0000259" key="2">
    <source>
        <dbReference type="Pfam" id="PF00246"/>
    </source>
</evidence>
<dbReference type="Pfam" id="PF00246">
    <property type="entry name" value="Peptidase_M14"/>
    <property type="match status" value="1"/>
</dbReference>
<reference evidence="3 4" key="1">
    <citation type="submission" date="2020-03" db="EMBL/GenBank/DDBJ databases">
        <title>Assessment of the enzymatic potential of alkaline-tolerant lipase obtained from Bacillus luteus H11 (technogenic soil) for the bioremediation of saline soils contaminated with petroleum substances.</title>
        <authorList>
            <person name="Kalwasinska A."/>
        </authorList>
    </citation>
    <scope>NUCLEOTIDE SEQUENCE [LARGE SCALE GENOMIC DNA]</scope>
    <source>
        <strain evidence="3 4">H11</strain>
    </source>
</reference>
<dbReference type="Gene3D" id="3.40.630.10">
    <property type="entry name" value="Zn peptidases"/>
    <property type="match status" value="1"/>
</dbReference>